<evidence type="ECO:0000256" key="2">
    <source>
        <dbReference type="ARBA" id="ARBA00010617"/>
    </source>
</evidence>
<organism evidence="7 8">
    <name type="scientific">Byssothecium circinans</name>
    <dbReference type="NCBI Taxonomy" id="147558"/>
    <lineage>
        <taxon>Eukaryota</taxon>
        <taxon>Fungi</taxon>
        <taxon>Dikarya</taxon>
        <taxon>Ascomycota</taxon>
        <taxon>Pezizomycotina</taxon>
        <taxon>Dothideomycetes</taxon>
        <taxon>Pleosporomycetidae</taxon>
        <taxon>Pleosporales</taxon>
        <taxon>Massarineae</taxon>
        <taxon>Massarinaceae</taxon>
        <taxon>Byssothecium</taxon>
    </lineage>
</organism>
<evidence type="ECO:0000256" key="1">
    <source>
        <dbReference type="ARBA" id="ARBA00001971"/>
    </source>
</evidence>
<dbReference type="GO" id="GO:0020037">
    <property type="term" value="F:heme binding"/>
    <property type="evidence" value="ECO:0007669"/>
    <property type="project" value="InterPro"/>
</dbReference>
<keyword evidence="3" id="KW-0479">Metal-binding</keyword>
<keyword evidence="8" id="KW-1185">Reference proteome</keyword>
<gene>
    <name evidence="7" type="ORF">CC80DRAFT_420934</name>
</gene>
<accession>A0A6A5TKB0</accession>
<dbReference type="EMBL" id="ML977006">
    <property type="protein sequence ID" value="KAF1953071.1"/>
    <property type="molecule type" value="Genomic_DNA"/>
</dbReference>
<dbReference type="AlphaFoldDB" id="A0A6A5TKB0"/>
<protein>
    <recommendedName>
        <fullName evidence="9">Cytochrome P450</fullName>
    </recommendedName>
</protein>
<evidence type="ECO:0000256" key="6">
    <source>
        <dbReference type="ARBA" id="ARBA00023033"/>
    </source>
</evidence>
<proteinExistence type="inferred from homology"/>
<dbReference type="InterPro" id="IPR047146">
    <property type="entry name" value="Cyt_P450_E_CYP52_fungi"/>
</dbReference>
<keyword evidence="4" id="KW-0560">Oxidoreductase</keyword>
<dbReference type="Gene3D" id="1.10.630.10">
    <property type="entry name" value="Cytochrome P450"/>
    <property type="match status" value="1"/>
</dbReference>
<feature type="non-terminal residue" evidence="7">
    <location>
        <position position="1"/>
    </location>
</feature>
<comment type="cofactor">
    <cofactor evidence="1">
        <name>heme</name>
        <dbReference type="ChEBI" id="CHEBI:30413"/>
    </cofactor>
</comment>
<dbReference type="OrthoDB" id="1470350at2759"/>
<evidence type="ECO:0000256" key="3">
    <source>
        <dbReference type="ARBA" id="ARBA00022723"/>
    </source>
</evidence>
<evidence type="ECO:0000256" key="5">
    <source>
        <dbReference type="ARBA" id="ARBA00023004"/>
    </source>
</evidence>
<dbReference type="GO" id="GO:0004497">
    <property type="term" value="F:monooxygenase activity"/>
    <property type="evidence" value="ECO:0007669"/>
    <property type="project" value="UniProtKB-KW"/>
</dbReference>
<keyword evidence="5" id="KW-0408">Iron</keyword>
<name>A0A6A5TKB0_9PLEO</name>
<dbReference type="Proteomes" id="UP000800035">
    <property type="component" value="Unassembled WGS sequence"/>
</dbReference>
<dbReference type="SUPFAM" id="SSF48264">
    <property type="entry name" value="Cytochrome P450"/>
    <property type="match status" value="1"/>
</dbReference>
<evidence type="ECO:0000256" key="4">
    <source>
        <dbReference type="ARBA" id="ARBA00023002"/>
    </source>
</evidence>
<dbReference type="GO" id="GO:0016705">
    <property type="term" value="F:oxidoreductase activity, acting on paired donors, with incorporation or reduction of molecular oxygen"/>
    <property type="evidence" value="ECO:0007669"/>
    <property type="project" value="InterPro"/>
</dbReference>
<dbReference type="GO" id="GO:0005506">
    <property type="term" value="F:iron ion binding"/>
    <property type="evidence" value="ECO:0007669"/>
    <property type="project" value="InterPro"/>
</dbReference>
<sequence length="191" mass="22090">VKSQKVHVWSQNLPEKHNHTMELRMFGEKLVMIDDPENIQAIQETHFSELAKAEEQRIIFQHVFGDASFWMNGEEWKAEAALYRVHLSHVRDSVLTVTERHIINSFALLDREGNDVADIVDPLQLDVVTEVFLGESTNSLTSNQEQFRTAMEIKYCGRLMSATASGTSRRLARWPFDIFKTTRISWRTKPS</sequence>
<dbReference type="PANTHER" id="PTHR24287:SF5">
    <property type="entry name" value="P450, PUTATIVE (EUROFUNG)-RELATED"/>
    <property type="match status" value="1"/>
</dbReference>
<keyword evidence="6" id="KW-0503">Monooxygenase</keyword>
<evidence type="ECO:0000313" key="7">
    <source>
        <dbReference type="EMBL" id="KAF1953071.1"/>
    </source>
</evidence>
<reference evidence="7" key="1">
    <citation type="journal article" date="2020" name="Stud. Mycol.">
        <title>101 Dothideomycetes genomes: a test case for predicting lifestyles and emergence of pathogens.</title>
        <authorList>
            <person name="Haridas S."/>
            <person name="Albert R."/>
            <person name="Binder M."/>
            <person name="Bloem J."/>
            <person name="Labutti K."/>
            <person name="Salamov A."/>
            <person name="Andreopoulos B."/>
            <person name="Baker S."/>
            <person name="Barry K."/>
            <person name="Bills G."/>
            <person name="Bluhm B."/>
            <person name="Cannon C."/>
            <person name="Castanera R."/>
            <person name="Culley D."/>
            <person name="Daum C."/>
            <person name="Ezra D."/>
            <person name="Gonzalez J."/>
            <person name="Henrissat B."/>
            <person name="Kuo A."/>
            <person name="Liang C."/>
            <person name="Lipzen A."/>
            <person name="Lutzoni F."/>
            <person name="Magnuson J."/>
            <person name="Mondo S."/>
            <person name="Nolan M."/>
            <person name="Ohm R."/>
            <person name="Pangilinan J."/>
            <person name="Park H.-J."/>
            <person name="Ramirez L."/>
            <person name="Alfaro M."/>
            <person name="Sun H."/>
            <person name="Tritt A."/>
            <person name="Yoshinaga Y."/>
            <person name="Zwiers L.-H."/>
            <person name="Turgeon B."/>
            <person name="Goodwin S."/>
            <person name="Spatafora J."/>
            <person name="Crous P."/>
            <person name="Grigoriev I."/>
        </authorList>
    </citation>
    <scope>NUCLEOTIDE SEQUENCE</scope>
    <source>
        <strain evidence="7">CBS 675.92</strain>
    </source>
</reference>
<comment type="similarity">
    <text evidence="2">Belongs to the cytochrome P450 family.</text>
</comment>
<evidence type="ECO:0008006" key="9">
    <source>
        <dbReference type="Google" id="ProtNLM"/>
    </source>
</evidence>
<dbReference type="PANTHER" id="PTHR24287">
    <property type="entry name" value="P450, PUTATIVE (EUROFUNG)-RELATED"/>
    <property type="match status" value="1"/>
</dbReference>
<evidence type="ECO:0000313" key="8">
    <source>
        <dbReference type="Proteomes" id="UP000800035"/>
    </source>
</evidence>
<dbReference type="InterPro" id="IPR036396">
    <property type="entry name" value="Cyt_P450_sf"/>
</dbReference>